<dbReference type="OMA" id="QYQWLGS"/>
<feature type="transmembrane region" description="Helical" evidence="7">
    <location>
        <begin position="222"/>
        <end position="242"/>
    </location>
</feature>
<feature type="transmembrane region" description="Helical" evidence="7">
    <location>
        <begin position="355"/>
        <end position="376"/>
    </location>
</feature>
<keyword evidence="3 7" id="KW-0812">Transmembrane</keyword>
<dbReference type="Proteomes" id="UP000002258">
    <property type="component" value="Chromosome 1"/>
</dbReference>
<dbReference type="Gene3D" id="1.20.1250.20">
    <property type="entry name" value="MFS general substrate transporter like domains"/>
    <property type="match status" value="2"/>
</dbReference>
<evidence type="ECO:0000313" key="9">
    <source>
        <dbReference type="Proteomes" id="UP000002258"/>
    </source>
</evidence>
<comment type="caution">
    <text evidence="8">The sequence shown here is derived from an EMBL/GenBank/DDBJ whole genome shotgun (WGS) entry which is preliminary data.</text>
</comment>
<feature type="transmembrane region" description="Helical" evidence="7">
    <location>
        <begin position="99"/>
        <end position="122"/>
    </location>
</feature>
<feature type="transmembrane region" description="Helical" evidence="7">
    <location>
        <begin position="61"/>
        <end position="79"/>
    </location>
</feature>
<organism evidence="8 9">
    <name type="scientific">Scheffersomyces stipitis (strain ATCC 58785 / CBS 6054 / NBRC 10063 / NRRL Y-11545)</name>
    <name type="common">Yeast</name>
    <name type="synonym">Pichia stipitis</name>
    <dbReference type="NCBI Taxonomy" id="322104"/>
    <lineage>
        <taxon>Eukaryota</taxon>
        <taxon>Fungi</taxon>
        <taxon>Dikarya</taxon>
        <taxon>Ascomycota</taxon>
        <taxon>Saccharomycotina</taxon>
        <taxon>Pichiomycetes</taxon>
        <taxon>Debaryomycetaceae</taxon>
        <taxon>Scheffersomyces</taxon>
    </lineage>
</organism>
<evidence type="ECO:0000256" key="2">
    <source>
        <dbReference type="ARBA" id="ARBA00022448"/>
    </source>
</evidence>
<keyword evidence="9" id="KW-1185">Reference proteome</keyword>
<evidence type="ECO:0000256" key="4">
    <source>
        <dbReference type="ARBA" id="ARBA00022989"/>
    </source>
</evidence>
<dbReference type="GO" id="GO:0022857">
    <property type="term" value="F:transmembrane transporter activity"/>
    <property type="evidence" value="ECO:0007669"/>
    <property type="project" value="InterPro"/>
</dbReference>
<evidence type="ECO:0000256" key="7">
    <source>
        <dbReference type="SAM" id="Phobius"/>
    </source>
</evidence>
<keyword evidence="5 7" id="KW-0472">Membrane</keyword>
<evidence type="ECO:0000256" key="6">
    <source>
        <dbReference type="ARBA" id="ARBA00037968"/>
    </source>
</evidence>
<dbReference type="CDD" id="cd17327">
    <property type="entry name" value="MFS_FEN2_like"/>
    <property type="match status" value="1"/>
</dbReference>
<dbReference type="STRING" id="322104.A3GEZ5"/>
<evidence type="ECO:0000256" key="3">
    <source>
        <dbReference type="ARBA" id="ARBA00022692"/>
    </source>
</evidence>
<dbReference type="KEGG" id="pic:PICST_34027"/>
<dbReference type="EMBL" id="AAVQ01000001">
    <property type="protein sequence ID" value="EAZ63255.2"/>
    <property type="molecule type" value="Genomic_DNA"/>
</dbReference>
<protein>
    <submittedName>
        <fullName evidence="8">Allantoate permease</fullName>
    </submittedName>
</protein>
<dbReference type="InParanoid" id="A3GEZ5"/>
<dbReference type="HOGENOM" id="CLU_001265_0_5_1"/>
<dbReference type="FunFam" id="1.20.1250.20:FF:000064">
    <property type="entry name" value="MFS allantoate transporter"/>
    <property type="match status" value="1"/>
</dbReference>
<keyword evidence="2" id="KW-0813">Transport</keyword>
<evidence type="ECO:0000256" key="5">
    <source>
        <dbReference type="ARBA" id="ARBA00023136"/>
    </source>
</evidence>
<dbReference type="SUPFAM" id="SSF103473">
    <property type="entry name" value="MFS general substrate transporter"/>
    <property type="match status" value="1"/>
</dbReference>
<feature type="transmembrane region" description="Helical" evidence="7">
    <location>
        <begin position="327"/>
        <end position="348"/>
    </location>
</feature>
<dbReference type="Pfam" id="PF07690">
    <property type="entry name" value="MFS_1"/>
    <property type="match status" value="1"/>
</dbReference>
<evidence type="ECO:0000313" key="8">
    <source>
        <dbReference type="EMBL" id="EAZ63255.2"/>
    </source>
</evidence>
<evidence type="ECO:0000256" key="1">
    <source>
        <dbReference type="ARBA" id="ARBA00004141"/>
    </source>
</evidence>
<name>A3GEZ5_PICST</name>
<reference evidence="8 9" key="1">
    <citation type="journal article" date="2007" name="Nat. Biotechnol.">
        <title>Genome sequence of the lignocellulose-bioconverting and xylose-fermenting yeast Pichia stipitis.</title>
        <authorList>
            <person name="Jeffries T.W."/>
            <person name="Grigoriev I.V."/>
            <person name="Grimwood J."/>
            <person name="Laplaza J.M."/>
            <person name="Aerts A."/>
            <person name="Salamov A."/>
            <person name="Schmutz J."/>
            <person name="Lindquist E."/>
            <person name="Dehal P."/>
            <person name="Shapiro H."/>
            <person name="Jin Y.S."/>
            <person name="Passoth V."/>
            <person name="Richardson P.M."/>
        </authorList>
    </citation>
    <scope>NUCLEOTIDE SEQUENCE [LARGE SCALE GENOMIC DNA]</scope>
    <source>
        <strain evidence="9">ATCC 58785 / CBS 6054 / NBRC 10063 / NRRL Y-11545</strain>
    </source>
</reference>
<dbReference type="RefSeq" id="XP_001387278.2">
    <property type="nucleotide sequence ID" value="XM_001387241.1"/>
</dbReference>
<gene>
    <name evidence="8" type="primary">DAL5</name>
    <name evidence="8" type="ORF">PICST_34027</name>
</gene>
<dbReference type="PANTHER" id="PTHR43791">
    <property type="entry name" value="PERMEASE-RELATED"/>
    <property type="match status" value="1"/>
</dbReference>
<comment type="subcellular location">
    <subcellularLocation>
        <location evidence="1">Membrane</location>
        <topology evidence="1">Multi-pass membrane protein</topology>
    </subcellularLocation>
</comment>
<dbReference type="AlphaFoldDB" id="A3GEZ5"/>
<sequence length="508" mass="57033">MSDKEKNTVVTELHSLVELSHDEHDVKAATTHRSTIRHEITSEKELDDAYLYTTLLRKIDFFLMPVLCTLYCFQFMDKLTNSYASILGLRTDLHMVGDMYSWTGSAFYLGYLVFEFPAVALLQRFPVAKTVGIFIILWGVVLCLHSIANYAGFIVLRTILGMLESSVTPGLVIITSQYYHEVFLRTAWWFASNGIGAIIGSGAIAFNIFNNAGNYSLKAWKLIFIVTGVCTIFIGVIFFIHIPDNPTKAWFLSEREKILVVERIRVNQQGFGNKKFKLYQFKEALLDHRTWLFFFTALFSNIPNGGLTNFASILLSEDMGFSTGKALLMQMPGGAVEIAGCVLLAYCSNFLKSRMFWAVLGSGIATIAMFLLAFSNDDTTKYAGYTTTLIAPIGLISLLSNISSNVTGHTKKVTVNAILLIGYCVGNLIGPQTFLATEAPNFRTAKICIAVFAMLSFICFNLIWISYYLSNKKKDREYEEAGGEFDLGENYEFTDLTDKENPLFRYKL</sequence>
<accession>A3GEZ5</accession>
<proteinExistence type="inferred from homology"/>
<dbReference type="InterPro" id="IPR011701">
    <property type="entry name" value="MFS"/>
</dbReference>
<feature type="transmembrane region" description="Helical" evidence="7">
    <location>
        <begin position="413"/>
        <end position="429"/>
    </location>
</feature>
<dbReference type="OrthoDB" id="6730379at2759"/>
<dbReference type="InterPro" id="IPR036259">
    <property type="entry name" value="MFS_trans_sf"/>
</dbReference>
<dbReference type="GO" id="GO:0016020">
    <property type="term" value="C:membrane"/>
    <property type="evidence" value="ECO:0007669"/>
    <property type="project" value="UniProtKB-SubCell"/>
</dbReference>
<dbReference type="FunCoup" id="A3GEZ5">
    <property type="interactions" value="160"/>
</dbReference>
<feature type="transmembrane region" description="Helical" evidence="7">
    <location>
        <begin position="187"/>
        <end position="210"/>
    </location>
</feature>
<dbReference type="PANTHER" id="PTHR43791:SF1">
    <property type="entry name" value="ALLANTOATE PERMEASE"/>
    <property type="match status" value="1"/>
</dbReference>
<feature type="transmembrane region" description="Helical" evidence="7">
    <location>
        <begin position="131"/>
        <end position="148"/>
    </location>
</feature>
<dbReference type="eggNOG" id="KOG2533">
    <property type="taxonomic scope" value="Eukaryota"/>
</dbReference>
<comment type="similarity">
    <text evidence="6">Belongs to the major facilitator superfamily. Allantoate permease family.</text>
</comment>
<keyword evidence="4 7" id="KW-1133">Transmembrane helix</keyword>
<feature type="transmembrane region" description="Helical" evidence="7">
    <location>
        <begin position="449"/>
        <end position="469"/>
    </location>
</feature>
<dbReference type="GeneID" id="4850844"/>
<feature type="transmembrane region" description="Helical" evidence="7">
    <location>
        <begin position="382"/>
        <end position="401"/>
    </location>
</feature>